<keyword evidence="4" id="KW-1185">Reference proteome</keyword>
<organism evidence="3 4">
    <name type="scientific">Actinoallomurus iriomotensis</name>
    <dbReference type="NCBI Taxonomy" id="478107"/>
    <lineage>
        <taxon>Bacteria</taxon>
        <taxon>Bacillati</taxon>
        <taxon>Actinomycetota</taxon>
        <taxon>Actinomycetes</taxon>
        <taxon>Streptosporangiales</taxon>
        <taxon>Thermomonosporaceae</taxon>
        <taxon>Actinoallomurus</taxon>
    </lineage>
</organism>
<dbReference type="InterPro" id="IPR036388">
    <property type="entry name" value="WH-like_DNA-bd_sf"/>
</dbReference>
<feature type="region of interest" description="Disordered" evidence="1">
    <location>
        <begin position="111"/>
        <end position="135"/>
    </location>
</feature>
<dbReference type="SUPFAM" id="SSF46785">
    <property type="entry name" value="Winged helix' DNA-binding domain"/>
    <property type="match status" value="1"/>
</dbReference>
<gene>
    <name evidence="3" type="ORF">Airi02_039860</name>
</gene>
<evidence type="ECO:0000313" key="3">
    <source>
        <dbReference type="EMBL" id="GLY86057.1"/>
    </source>
</evidence>
<proteinExistence type="predicted"/>
<dbReference type="Gene3D" id="1.10.10.10">
    <property type="entry name" value="Winged helix-like DNA-binding domain superfamily/Winged helix DNA-binding domain"/>
    <property type="match status" value="1"/>
</dbReference>
<dbReference type="Proteomes" id="UP001165074">
    <property type="component" value="Unassembled WGS sequence"/>
</dbReference>
<dbReference type="InterPro" id="IPR036390">
    <property type="entry name" value="WH_DNA-bd_sf"/>
</dbReference>
<feature type="domain" description="HTH marR-type" evidence="2">
    <location>
        <begin position="55"/>
        <end position="101"/>
    </location>
</feature>
<sequence>MKRTIAVDQQVYDIITGLQARAGEPTVNAAMRLLLGLPAVRRRSRARSTDAVKTALHDHPGSTSAEVAQAAGLAYSTTTSILAELNKAGLAQRTPDRTRRRPGAIVHRWQLRPPAPTPNAETTELPGVRPSAAGC</sequence>
<evidence type="ECO:0000259" key="2">
    <source>
        <dbReference type="Pfam" id="PF12802"/>
    </source>
</evidence>
<dbReference type="InterPro" id="IPR000835">
    <property type="entry name" value="HTH_MarR-typ"/>
</dbReference>
<dbReference type="GO" id="GO:0003700">
    <property type="term" value="F:DNA-binding transcription factor activity"/>
    <property type="evidence" value="ECO:0007669"/>
    <property type="project" value="InterPro"/>
</dbReference>
<dbReference type="RefSeq" id="WP_285573550.1">
    <property type="nucleotide sequence ID" value="NZ_BSTK01000005.1"/>
</dbReference>
<name>A0A9W6S5L6_9ACTN</name>
<accession>A0A9W6S5L6</accession>
<reference evidence="3" key="1">
    <citation type="submission" date="2023-03" db="EMBL/GenBank/DDBJ databases">
        <title>Actinoallomurus iriomotensis NBRC 103684.</title>
        <authorList>
            <person name="Ichikawa N."/>
            <person name="Sato H."/>
            <person name="Tonouchi N."/>
        </authorList>
    </citation>
    <scope>NUCLEOTIDE SEQUENCE</scope>
    <source>
        <strain evidence="3">NBRC 103684</strain>
    </source>
</reference>
<dbReference type="AlphaFoldDB" id="A0A9W6S5L6"/>
<protein>
    <recommendedName>
        <fullName evidence="2">HTH marR-type domain-containing protein</fullName>
    </recommendedName>
</protein>
<dbReference type="EMBL" id="BSTK01000005">
    <property type="protein sequence ID" value="GLY86057.1"/>
    <property type="molecule type" value="Genomic_DNA"/>
</dbReference>
<comment type="caution">
    <text evidence="3">The sequence shown here is derived from an EMBL/GenBank/DDBJ whole genome shotgun (WGS) entry which is preliminary data.</text>
</comment>
<evidence type="ECO:0000313" key="4">
    <source>
        <dbReference type="Proteomes" id="UP001165074"/>
    </source>
</evidence>
<evidence type="ECO:0000256" key="1">
    <source>
        <dbReference type="SAM" id="MobiDB-lite"/>
    </source>
</evidence>
<dbReference type="Pfam" id="PF12802">
    <property type="entry name" value="MarR_2"/>
    <property type="match status" value="1"/>
</dbReference>